<dbReference type="InterPro" id="IPR028994">
    <property type="entry name" value="Integrin_alpha_N"/>
</dbReference>
<accession>A0A1J1HYI1</accession>
<dbReference type="InterPro" id="IPR036236">
    <property type="entry name" value="Znf_C2H2_sf"/>
</dbReference>
<evidence type="ECO:0000313" key="14">
    <source>
        <dbReference type="EMBL" id="CRK93011.1"/>
    </source>
</evidence>
<feature type="domain" description="C2H2-type" evidence="12">
    <location>
        <begin position="360"/>
        <end position="387"/>
    </location>
</feature>
<keyword evidence="10" id="KW-0479">Metal-binding</keyword>
<feature type="domain" description="C2H2-type" evidence="12">
    <location>
        <begin position="1778"/>
        <end position="1806"/>
    </location>
</feature>
<dbReference type="STRING" id="568069.A0A1J1HYI1"/>
<keyword evidence="4 11" id="KW-0812">Transmembrane</keyword>
<dbReference type="Pfam" id="PF23122">
    <property type="entry name" value="C2_ITFG1"/>
    <property type="match status" value="1"/>
</dbReference>
<feature type="domain" description="C2H2-type" evidence="12">
    <location>
        <begin position="1807"/>
        <end position="1836"/>
    </location>
</feature>
<evidence type="ECO:0000256" key="6">
    <source>
        <dbReference type="ARBA" id="ARBA00022989"/>
    </source>
</evidence>
<comment type="subcellular location">
    <subcellularLocation>
        <location evidence="1">Membrane</location>
        <topology evidence="1">Single-pass type I membrane protein</topology>
    </subcellularLocation>
</comment>
<evidence type="ECO:0000256" key="9">
    <source>
        <dbReference type="PROSITE-ProRule" id="PRU00042"/>
    </source>
</evidence>
<dbReference type="OrthoDB" id="10250728at2759"/>
<dbReference type="EMBL" id="CVRI01000036">
    <property type="protein sequence ID" value="CRK93011.1"/>
    <property type="molecule type" value="Genomic_DNA"/>
</dbReference>
<evidence type="ECO:0000256" key="4">
    <source>
        <dbReference type="ARBA" id="ARBA00022692"/>
    </source>
</evidence>
<feature type="domain" description="C2H2-type" evidence="12">
    <location>
        <begin position="277"/>
        <end position="305"/>
    </location>
</feature>
<proteinExistence type="inferred from homology"/>
<evidence type="ECO:0000256" key="7">
    <source>
        <dbReference type="ARBA" id="ARBA00023136"/>
    </source>
</evidence>
<dbReference type="PROSITE" id="PS51915">
    <property type="entry name" value="ZAD"/>
    <property type="match status" value="1"/>
</dbReference>
<evidence type="ECO:0000256" key="11">
    <source>
        <dbReference type="SAM" id="Phobius"/>
    </source>
</evidence>
<feature type="binding site" evidence="10">
    <location>
        <position position="67"/>
    </location>
    <ligand>
        <name>Zn(2+)</name>
        <dbReference type="ChEBI" id="CHEBI:29105"/>
    </ligand>
</feature>
<evidence type="ECO:0000256" key="10">
    <source>
        <dbReference type="PROSITE-ProRule" id="PRU01263"/>
    </source>
</evidence>
<dbReference type="Gene3D" id="2.60.40.4370">
    <property type="match status" value="1"/>
</dbReference>
<feature type="domain" description="C2H2-type" evidence="12">
    <location>
        <begin position="240"/>
        <end position="268"/>
    </location>
</feature>
<keyword evidence="8" id="KW-0325">Glycoprotein</keyword>
<dbReference type="PANTHER" id="PTHR13412:SF0">
    <property type="entry name" value="T-CELL IMMUNOMODULATORY PROTEIN"/>
    <property type="match status" value="1"/>
</dbReference>
<keyword evidence="3" id="KW-0433">Leucine-rich repeat</keyword>
<feature type="transmembrane region" description="Helical" evidence="11">
    <location>
        <begin position="1213"/>
        <end position="1237"/>
    </location>
</feature>
<feature type="domain" description="C2H2-type" evidence="12">
    <location>
        <begin position="333"/>
        <end position="355"/>
    </location>
</feature>
<dbReference type="Gene3D" id="3.80.10.10">
    <property type="entry name" value="Ribonuclease Inhibitor"/>
    <property type="match status" value="1"/>
</dbReference>
<dbReference type="SMART" id="SM00868">
    <property type="entry name" value="zf-AD"/>
    <property type="match status" value="3"/>
</dbReference>
<sequence length="1907" mass="224236">MSSIQDSCESETLLMDNLNKCRCCFRLLIDDRRSVKITEEIRSQFHHLTQIELLVSEIFADRICQLCASDLKVFSNLREDLISKQESLYQLAGIDYNYNVSAEAAIEFVREENSDYEDNFENIQEPFFREEETENSPEQEEDNLEDEAYIEESTASEAFLKIEKVDEKSTGDMKQEIENDESCVSLGLQLEEIIATESSDQNYTDIEMKDPFSKVTCDICDIELSKSHFQQHINIMHKQFTCKTCNESFESRILMKHHVNEVHSKDNGTASRSKKRHFCPLCPKDYDYRKQLEDHIRSYHDKERNSQCHICLKTFYHRDLKKHIIHVHGDRNVTCETCGKKYTCVENLRLHMRYHYPPAFACSKCDKKFHQKVLLEHHEKKHSDIKPYMCEECSSAFHSVRDLRRHFQRVHEKVIRKCFLCDIQFSRKDKYRVHLIKKHTELSEDERMELLETILKGNNDDLRIQIHPKELKQKLENETIIECQREFFLFHQDQNHVCEVTGLFIKNETNVTIIGNNITNVLYIFSFQVYKLPKEIFRKFINLKFLIVNGNHLQILEDDTFEFAGNLEVLRLSNNDLSELRPSTFHYMHNLKTLDLGRNKIESIQSKCFQGLDNLERLYLSDNIIKSLPIDTFLPLRKLISLSLENNQISDLHSKTFENNRLIRSIGLSNNTFKTLQKELFQYFENLTDLSLSELRIKNLDLNGTTVSTLVIRNTDLLSITLSNYPKILVSYGTNIEFIQFIINNTTADFKKIPNWGGMFYNKNIRFLFYFKKEIATRENIESYDGVITTIGEPLALDYNDDMIIDLFGMDENNNRNFWIFNKKRETPTSIPISDDEYLRKKIATPHSNAFLDLNDDFRPDLFITAEDKSVEIWHASKDLNTNHFVFNTTIHYDPSGSSNRHYGQSLFIDLELGGELNQLLPVCHDNECQNSTLWVHSGEHYHDLNINFYNEENKTQWGFIVPSNDDFLRRAITLRSGDFNNDGFPDLLATLKRTKSKGFFSSSETIYQTFLLENVKDTNAKPSDKFKRTFVVRWNALSPFGENTVMGSFYDFYSDGILDVILLQKNGKKYKPLAFRNTLDYDANFVKVIVLTGLTNKKPPAKETPFGAKRRNYGTNLPGPLIKYNTTTQEGKPQHGVSSQLPQSAYLSLHLPYTIFGLGRTPNFVDYIEIGLAGQRRQWPQTIPNSQIFVIPSPIDKPAYWKIQLFVTPSKIIIKSVFALLGICFVILLIILGLHIKERREDKLEKLQEAQRFHFDAIVPMDDSSEDNTEEILVYIDIDPTSLPAHQIKEFNNIKFFGLDMKKPLLQIKNQFFEGEYDYSMGTHLFFEKNEEAPVDELYCKCDSYYQYRLKTNKVVRMSRVLLRENCPNEKLSHEKAQDEDIPVHQDQLKVTKTYEEALNLFLIDGKDPPRKIPEETNCSHLKKFISTEEHVDDEHKIDQCVMSLESTMICQQCLKELYQCVSFRKKCQNAEEYFKTQLIKTEELQLREDDEIHEDISEFIEPPSILEDNISIDQAFEYDYIEESQQETLDISIRPHNRNNRRTKIHFNKRKTNTLQCRFCGIILCRKDRRIHHERLHFIEQNQEYYECYLCGKRFNQKFGIIPHFKKFHNFKAGPVEKWKCAICENKILQPASMQKHYERQHKNLWPVKSIPLIKNIMCQSTNTEMHQLPNKKPKKYEKKKEKKTANFFPCSICGNNFTVYQRYLKHLKEIHQVDKNEVLEDSITLNHNTSLENKDLIEEFTDKTQTKFPCTTCGKVFASIMTVRAHEKTHLNVQYICDLCGASFRVKAYLTAHVQKIHLKLKKYKCYIESCSASYVHREQLNYHVKRHLNIRNYCCRYCGKSFTTKSCCLVHERIHTDERPYACRYCDRSFIHHSDHRRHEGKHKNLIVKCQENPQMYVNFDTH</sequence>
<dbReference type="SUPFAM" id="SSF57667">
    <property type="entry name" value="beta-beta-alpha zinc fingers"/>
    <property type="match status" value="5"/>
</dbReference>
<dbReference type="GO" id="GO:0005886">
    <property type="term" value="C:plasma membrane"/>
    <property type="evidence" value="ECO:0007669"/>
    <property type="project" value="TreeGrafter"/>
</dbReference>
<keyword evidence="5" id="KW-0677">Repeat</keyword>
<dbReference type="GO" id="GO:0005634">
    <property type="term" value="C:nucleus"/>
    <property type="evidence" value="ECO:0007669"/>
    <property type="project" value="InterPro"/>
</dbReference>
<reference evidence="14 15" key="1">
    <citation type="submission" date="2015-04" db="EMBL/GenBank/DDBJ databases">
        <authorList>
            <person name="Syromyatnikov M.Y."/>
            <person name="Popov V.N."/>
        </authorList>
    </citation>
    <scope>NUCLEOTIDE SEQUENCE [LARGE SCALE GENOMIC DNA]</scope>
</reference>
<dbReference type="InterPro" id="IPR057089">
    <property type="entry name" value="C2_TIP"/>
</dbReference>
<dbReference type="SUPFAM" id="SSF69318">
    <property type="entry name" value="Integrin alpha N-terminal domain"/>
    <property type="match status" value="1"/>
</dbReference>
<evidence type="ECO:0000256" key="1">
    <source>
        <dbReference type="ARBA" id="ARBA00004479"/>
    </source>
</evidence>
<dbReference type="PANTHER" id="PTHR13412">
    <property type="entry name" value="T-CELL IMMUNOMODULATORY PROTEIN HOMOLOG"/>
    <property type="match status" value="1"/>
</dbReference>
<keyword evidence="15" id="KW-1185">Reference proteome</keyword>
<dbReference type="PROSITE" id="PS50157">
    <property type="entry name" value="ZINC_FINGER_C2H2_2"/>
    <property type="match status" value="12"/>
</dbReference>
<evidence type="ECO:0000256" key="5">
    <source>
        <dbReference type="ARBA" id="ARBA00022737"/>
    </source>
</evidence>
<feature type="domain" description="C2H2-type" evidence="12">
    <location>
        <begin position="388"/>
        <end position="411"/>
    </location>
</feature>
<protein>
    <submittedName>
        <fullName evidence="14">CLUMA_CG006604, isoform A</fullName>
    </submittedName>
</protein>
<feature type="domain" description="C2H2-type" evidence="12">
    <location>
        <begin position="1588"/>
        <end position="1616"/>
    </location>
</feature>
<dbReference type="Gene3D" id="3.30.160.60">
    <property type="entry name" value="Classic Zinc Finger"/>
    <property type="match status" value="9"/>
</dbReference>
<dbReference type="InterPro" id="IPR003591">
    <property type="entry name" value="Leu-rich_rpt_typical-subtyp"/>
</dbReference>
<organism evidence="14 15">
    <name type="scientific">Clunio marinus</name>
    <dbReference type="NCBI Taxonomy" id="568069"/>
    <lineage>
        <taxon>Eukaryota</taxon>
        <taxon>Metazoa</taxon>
        <taxon>Ecdysozoa</taxon>
        <taxon>Arthropoda</taxon>
        <taxon>Hexapoda</taxon>
        <taxon>Insecta</taxon>
        <taxon>Pterygota</taxon>
        <taxon>Neoptera</taxon>
        <taxon>Endopterygota</taxon>
        <taxon>Diptera</taxon>
        <taxon>Nematocera</taxon>
        <taxon>Chironomoidea</taxon>
        <taxon>Chironomidae</taxon>
        <taxon>Clunio</taxon>
    </lineage>
</organism>
<keyword evidence="10" id="KW-0862">Zinc</keyword>
<dbReference type="InterPro" id="IPR012934">
    <property type="entry name" value="Znf_AD"/>
</dbReference>
<keyword evidence="6 11" id="KW-1133">Transmembrane helix</keyword>
<dbReference type="PROSITE" id="PS51450">
    <property type="entry name" value="LRR"/>
    <property type="match status" value="4"/>
</dbReference>
<feature type="domain" description="C2H2-type" evidence="12">
    <location>
        <begin position="1837"/>
        <end position="1864"/>
    </location>
</feature>
<keyword evidence="7 11" id="KW-0472">Membrane</keyword>
<gene>
    <name evidence="14" type="ORF">CLUMA_CG006604</name>
</gene>
<comment type="similarity">
    <text evidence="2">Belongs to the TIP family.</text>
</comment>
<evidence type="ECO:0000313" key="15">
    <source>
        <dbReference type="Proteomes" id="UP000183832"/>
    </source>
</evidence>
<feature type="binding site" evidence="10">
    <location>
        <position position="64"/>
    </location>
    <ligand>
        <name>Zn(2+)</name>
        <dbReference type="ChEBI" id="CHEBI:29105"/>
    </ligand>
</feature>
<dbReference type="InterPro" id="IPR032675">
    <property type="entry name" value="LRR_dom_sf"/>
</dbReference>
<dbReference type="Proteomes" id="UP000183832">
    <property type="component" value="Unassembled WGS sequence"/>
</dbReference>
<name>A0A1J1HYI1_9DIPT</name>
<feature type="domain" description="C2H2-type" evidence="12">
    <location>
        <begin position="1751"/>
        <end position="1778"/>
    </location>
</feature>
<dbReference type="InterPro" id="IPR013087">
    <property type="entry name" value="Znf_C2H2_type"/>
</dbReference>
<feature type="binding site" evidence="10">
    <location>
        <position position="24"/>
    </location>
    <ligand>
        <name>Zn(2+)</name>
        <dbReference type="ChEBI" id="CHEBI:29105"/>
    </ligand>
</feature>
<dbReference type="SMART" id="SM00365">
    <property type="entry name" value="LRR_SD22"/>
    <property type="match status" value="4"/>
</dbReference>
<dbReference type="InterPro" id="IPR024881">
    <property type="entry name" value="Tip"/>
</dbReference>
<evidence type="ECO:0000259" key="13">
    <source>
        <dbReference type="PROSITE" id="PS51915"/>
    </source>
</evidence>
<evidence type="ECO:0000256" key="2">
    <source>
        <dbReference type="ARBA" id="ARBA00006496"/>
    </source>
</evidence>
<feature type="binding site" evidence="10">
    <location>
        <position position="21"/>
    </location>
    <ligand>
        <name>Zn(2+)</name>
        <dbReference type="ChEBI" id="CHEBI:29105"/>
    </ligand>
</feature>
<keyword evidence="9" id="KW-0863">Zinc-finger</keyword>
<dbReference type="Pfam" id="PF00096">
    <property type="entry name" value="zf-C2H2"/>
    <property type="match status" value="1"/>
</dbReference>
<feature type="domain" description="C2H2-type" evidence="12">
    <location>
        <begin position="1691"/>
        <end position="1719"/>
    </location>
</feature>
<feature type="domain" description="C2H2-type" evidence="12">
    <location>
        <begin position="1865"/>
        <end position="1887"/>
    </location>
</feature>
<dbReference type="PROSITE" id="PS00028">
    <property type="entry name" value="ZINC_FINGER_C2H2_1"/>
    <property type="match status" value="13"/>
</dbReference>
<dbReference type="Pfam" id="PF13855">
    <property type="entry name" value="LRR_8"/>
    <property type="match status" value="1"/>
</dbReference>
<dbReference type="Pfam" id="PF10419">
    <property type="entry name" value="TFIIIC_sub6"/>
    <property type="match status" value="1"/>
</dbReference>
<evidence type="ECO:0000259" key="12">
    <source>
        <dbReference type="PROSITE" id="PS50157"/>
    </source>
</evidence>
<dbReference type="InterPro" id="IPR001611">
    <property type="entry name" value="Leu-rich_rpt"/>
</dbReference>
<dbReference type="SUPFAM" id="SSF52058">
    <property type="entry name" value="L domain-like"/>
    <property type="match status" value="1"/>
</dbReference>
<dbReference type="GO" id="GO:0008270">
    <property type="term" value="F:zinc ion binding"/>
    <property type="evidence" value="ECO:0007669"/>
    <property type="project" value="UniProtKB-UniRule"/>
</dbReference>
<dbReference type="SMART" id="SM00355">
    <property type="entry name" value="ZnF_C2H2"/>
    <property type="match status" value="17"/>
</dbReference>
<evidence type="ECO:0000256" key="8">
    <source>
        <dbReference type="ARBA" id="ARBA00023180"/>
    </source>
</evidence>
<dbReference type="InterPro" id="IPR019481">
    <property type="entry name" value="TFIIIC_triple_barrel"/>
</dbReference>
<dbReference type="SMART" id="SM00369">
    <property type="entry name" value="LRR_TYP"/>
    <property type="match status" value="5"/>
</dbReference>
<feature type="domain" description="ZAD" evidence="13">
    <location>
        <begin position="19"/>
        <end position="91"/>
    </location>
</feature>
<evidence type="ECO:0000256" key="3">
    <source>
        <dbReference type="ARBA" id="ARBA00022614"/>
    </source>
</evidence>